<dbReference type="RefSeq" id="XP_012862284.2">
    <property type="nucleotide sequence ID" value="XM_013006830.2"/>
</dbReference>
<keyword evidence="5" id="KW-1185">Reference proteome</keyword>
<evidence type="ECO:0000256" key="3">
    <source>
        <dbReference type="SAM" id="MobiDB-lite"/>
    </source>
</evidence>
<feature type="coiled-coil region" evidence="2">
    <location>
        <begin position="249"/>
        <end position="298"/>
    </location>
</feature>
<dbReference type="GeneID" id="101653490"/>
<keyword evidence="1 2" id="KW-0175">Coiled coil</keyword>
<feature type="region of interest" description="Disordered" evidence="3">
    <location>
        <begin position="1"/>
        <end position="36"/>
    </location>
</feature>
<evidence type="ECO:0000256" key="1">
    <source>
        <dbReference type="ARBA" id="ARBA00023054"/>
    </source>
</evidence>
<dbReference type="Pfam" id="PF14988">
    <property type="entry name" value="DUF4515"/>
    <property type="match status" value="1"/>
</dbReference>
<dbReference type="Proteomes" id="UP000694863">
    <property type="component" value="Unplaced"/>
</dbReference>
<feature type="region of interest" description="Disordered" evidence="3">
    <location>
        <begin position="400"/>
        <end position="424"/>
    </location>
</feature>
<dbReference type="PANTHER" id="PTHR14845">
    <property type="entry name" value="COILED-COIL DOMAIN-CONTAINING 166"/>
    <property type="match status" value="1"/>
</dbReference>
<feature type="domain" description="DUF4515" evidence="4">
    <location>
        <begin position="177"/>
        <end position="380"/>
    </location>
</feature>
<reference evidence="6" key="1">
    <citation type="submission" date="2025-08" db="UniProtKB">
        <authorList>
            <consortium name="RefSeq"/>
        </authorList>
    </citation>
    <scope>IDENTIFICATION</scope>
</reference>
<evidence type="ECO:0000256" key="2">
    <source>
        <dbReference type="SAM" id="Coils"/>
    </source>
</evidence>
<dbReference type="InterPro" id="IPR032777">
    <property type="entry name" value="DUF4515"/>
</dbReference>
<accession>A0ABM0ZSI5</accession>
<gene>
    <name evidence="6" type="primary">CCDC121</name>
</gene>
<evidence type="ECO:0000313" key="5">
    <source>
        <dbReference type="Proteomes" id="UP000694863"/>
    </source>
</evidence>
<evidence type="ECO:0000259" key="4">
    <source>
        <dbReference type="Pfam" id="PF14988"/>
    </source>
</evidence>
<dbReference type="PANTHER" id="PTHR14845:SF3">
    <property type="entry name" value="COILED-COIL DOMAIN CONTAINING 121, RETROGENE 1"/>
    <property type="match status" value="1"/>
</dbReference>
<proteinExistence type="predicted"/>
<name>A0ABM0ZSI5_ECHTE</name>
<evidence type="ECO:0000313" key="6">
    <source>
        <dbReference type="RefSeq" id="XP_012862284.2"/>
    </source>
</evidence>
<organism evidence="5 6">
    <name type="scientific">Echinops telfairi</name>
    <name type="common">Lesser hedgehog tenrec</name>
    <dbReference type="NCBI Taxonomy" id="9371"/>
    <lineage>
        <taxon>Eukaryota</taxon>
        <taxon>Metazoa</taxon>
        <taxon>Chordata</taxon>
        <taxon>Craniata</taxon>
        <taxon>Vertebrata</taxon>
        <taxon>Euteleostomi</taxon>
        <taxon>Mammalia</taxon>
        <taxon>Eutheria</taxon>
        <taxon>Afrotheria</taxon>
        <taxon>Tenrecidae</taxon>
        <taxon>Tenrecinae</taxon>
        <taxon>Echinops</taxon>
    </lineage>
</organism>
<feature type="compositionally biased region" description="Basic and acidic residues" evidence="3">
    <location>
        <begin position="413"/>
        <end position="424"/>
    </location>
</feature>
<feature type="coiled-coil region" evidence="2">
    <location>
        <begin position="136"/>
        <end position="163"/>
    </location>
</feature>
<protein>
    <submittedName>
        <fullName evidence="6">Coiled-coil domain-containing protein 121</fullName>
    </submittedName>
</protein>
<sequence>MSRAGLPVFPRGTGSGAARASPAAEEVKPVRTRKVGGEPGHCPHVCWAAPRPAEPETDQQPHALGLGSRVSLALEPSAQDSATTCSELHNHHHLEDERFDPWSTFTEGPGTSLPPYLNLIHTLFNPTELSKTELFKEKAMREVMELNKQIKQIKIQVNQLKEDSSLLWMEKQLVQAEHKLLVECLANKIEESEGQPVRLWNNYVQKSEEIELRRQESAARYAKQASTLKAEFLQKQKTQALLKHQLQALESILTLKEKQDVELETLQKEKRKVQDEGAAKAQEIRVQLLEEKTRLEKQLSEPDLSQVGKRKRWELNKKSQTLALSAKQYTLEFYRSISREKQQLQMDLQQLVQQSQEMVACQRHLKNRRQQLQQEQWYLEGVIRGKQRMQARSNWCLKRQGGLKTSSAPPLDTKSRVNPKESLK</sequence>